<evidence type="ECO:0000259" key="4">
    <source>
        <dbReference type="PROSITE" id="PS50814"/>
    </source>
</evidence>
<organism evidence="5">
    <name type="scientific">Schmidtea mediterranea</name>
    <name type="common">Freshwater planarian flatworm</name>
    <dbReference type="NCBI Taxonomy" id="79327"/>
    <lineage>
        <taxon>Eukaryota</taxon>
        <taxon>Metazoa</taxon>
        <taxon>Spiralia</taxon>
        <taxon>Lophotrochozoa</taxon>
        <taxon>Platyhelminthes</taxon>
        <taxon>Rhabditophora</taxon>
        <taxon>Seriata</taxon>
        <taxon>Tricladida</taxon>
        <taxon>Continenticola</taxon>
        <taxon>Geoplanoidea</taxon>
        <taxon>Dugesiidae</taxon>
        <taxon>Schmidtea</taxon>
    </lineage>
</organism>
<dbReference type="SMART" id="SM00469">
    <property type="entry name" value="WIF"/>
    <property type="match status" value="1"/>
</dbReference>
<dbReference type="InterPro" id="IPR038677">
    <property type="entry name" value="WIF_sf"/>
</dbReference>
<keyword evidence="2" id="KW-0325">Glycoprotein</keyword>
<dbReference type="PROSITE" id="PS50814">
    <property type="entry name" value="WIF"/>
    <property type="match status" value="1"/>
</dbReference>
<reference evidence="5" key="2">
    <citation type="journal article" date="2017" name="Dev. Cell">
        <title>Antagonistic Self-Organizing Patterning Systems Control Maintenance and Regeneration of the Anteroposterior Axis in Planarians.</title>
        <authorList>
            <person name="Stuckemann T."/>
            <person name="Cleland J.P."/>
            <person name="Werner S."/>
            <person name="Thi-Kim Vu H."/>
            <person name="Bayersdorf R."/>
            <person name="Liu S.Y."/>
            <person name="Friedrich B."/>
            <person name="Julicher F."/>
            <person name="Rink J.C."/>
        </authorList>
    </citation>
    <scope>NUCLEOTIDE SEQUENCE</scope>
</reference>
<dbReference type="OrthoDB" id="535945at2759"/>
<feature type="domain" description="WIF" evidence="4">
    <location>
        <begin position="56"/>
        <end position="192"/>
    </location>
</feature>
<feature type="chain" id="PRO_5013159386" description="WIF domain-containing protein" evidence="3">
    <location>
        <begin position="20"/>
        <end position="249"/>
    </location>
</feature>
<accession>A0A1S6KMJ2</accession>
<evidence type="ECO:0000256" key="1">
    <source>
        <dbReference type="ARBA" id="ARBA00022729"/>
    </source>
</evidence>
<evidence type="ECO:0000256" key="2">
    <source>
        <dbReference type="ARBA" id="ARBA00023180"/>
    </source>
</evidence>
<evidence type="ECO:0000256" key="3">
    <source>
        <dbReference type="SAM" id="SignalP"/>
    </source>
</evidence>
<evidence type="ECO:0000313" key="5">
    <source>
        <dbReference type="EMBL" id="AQT19790.1"/>
    </source>
</evidence>
<proteinExistence type="evidence at transcript level"/>
<sequence>MSFFDKSCLVILMVVSAISLDDDQFNDLNMWIERQQIIEIINLISIPKANQTYNPKRCPQNKKEAVKDILKETYVIHKGKVDTTSIAKAGLSNFYPIPSQLDVINAQWKAGSQGVFYYVKSESDNQAILFQPLLNISPFGFVPPKSSSIKLTLPCSGKISGKVKVDLSFSFSSPKDRFTPVKAFTLTFYKQCLTTSQRRRLSIKCGCKKHCKRVKIKRIKSKRSLRRKDCMRHCRKKVQLLGLKNALKQ</sequence>
<dbReference type="Gene3D" id="2.60.40.2170">
    <property type="entry name" value="Wnt, WIF domain"/>
    <property type="match status" value="1"/>
</dbReference>
<keyword evidence="1 3" id="KW-0732">Signal</keyword>
<dbReference type="EMBL" id="KY348685">
    <property type="protein sequence ID" value="AQT19790.1"/>
    <property type="molecule type" value="mRNA"/>
</dbReference>
<reference evidence="5" key="1">
    <citation type="submission" date="2016-12" db="EMBL/GenBank/DDBJ databases">
        <authorList>
            <person name="Song W.-J."/>
            <person name="Kurnit D.M."/>
        </authorList>
    </citation>
    <scope>NUCLEOTIDE SEQUENCE</scope>
</reference>
<feature type="signal peptide" evidence="3">
    <location>
        <begin position="1"/>
        <end position="19"/>
    </location>
</feature>
<dbReference type="InterPro" id="IPR003306">
    <property type="entry name" value="WIF"/>
</dbReference>
<dbReference type="AlphaFoldDB" id="A0A1S6KMJ2"/>
<protein>
    <recommendedName>
        <fullName evidence="4">WIF domain-containing protein</fullName>
    </recommendedName>
</protein>
<name>A0A1S6KMJ2_SCHMD</name>
<dbReference type="Pfam" id="PF02019">
    <property type="entry name" value="WIF"/>
    <property type="match status" value="1"/>
</dbReference>